<gene>
    <name evidence="2" type="primary">174</name>
    <name evidence="2" type="ORF">SEA_YVONNETASTIC_174</name>
</gene>
<keyword evidence="1" id="KW-1133">Transmembrane helix</keyword>
<name>A0A142K9D5_9CAUD</name>
<accession>A0A142K9D5</accession>
<dbReference type="RefSeq" id="YP_009301228.1">
    <property type="nucleotide sequence ID" value="NC_031230.1"/>
</dbReference>
<evidence type="ECO:0000313" key="3">
    <source>
        <dbReference type="Proteomes" id="UP000201371"/>
    </source>
</evidence>
<dbReference type="Proteomes" id="UP000201371">
    <property type="component" value="Segment"/>
</dbReference>
<evidence type="ECO:0000256" key="1">
    <source>
        <dbReference type="SAM" id="Phobius"/>
    </source>
</evidence>
<proteinExistence type="predicted"/>
<keyword evidence="1" id="KW-0472">Membrane</keyword>
<keyword evidence="1" id="KW-0812">Transmembrane</keyword>
<sequence>MDDDILFFLLFPLLAIGVFAAVMAGIAEENSQEDRFRQACADRGGFLAETGSGWSTRIDCIVDNKIVYLPGFE</sequence>
<feature type="transmembrane region" description="Helical" evidence="1">
    <location>
        <begin position="6"/>
        <end position="27"/>
    </location>
</feature>
<dbReference type="GeneID" id="29125136"/>
<organism evidence="2 3">
    <name type="scientific">Gordonia phage Yvonnetastic</name>
    <dbReference type="NCBI Taxonomy" id="1821566"/>
    <lineage>
        <taxon>Viruses</taxon>
        <taxon>Duplodnaviria</taxon>
        <taxon>Heunggongvirae</taxon>
        <taxon>Uroviricota</taxon>
        <taxon>Caudoviricetes</taxon>
        <taxon>Yvonnevirus</taxon>
        <taxon>Yvonnevirus yvonnetastic</taxon>
        <taxon>Gordonia virus Yvonnetastic</taxon>
    </lineage>
</organism>
<evidence type="ECO:0000313" key="2">
    <source>
        <dbReference type="EMBL" id="AMS02718.1"/>
    </source>
</evidence>
<keyword evidence="3" id="KW-1185">Reference proteome</keyword>
<reference evidence="3" key="1">
    <citation type="submission" date="2016-03" db="EMBL/GenBank/DDBJ databases">
        <authorList>
            <person name="Ploux O."/>
        </authorList>
    </citation>
    <scope>NUCLEOTIDE SEQUENCE [LARGE SCALE GENOMIC DNA]</scope>
</reference>
<protein>
    <submittedName>
        <fullName evidence="2">Uncharacterized protein</fullName>
    </submittedName>
</protein>
<dbReference type="KEGG" id="vg:29125136"/>
<dbReference type="EMBL" id="KU963248">
    <property type="protein sequence ID" value="AMS02718.1"/>
    <property type="molecule type" value="Genomic_DNA"/>
</dbReference>